<dbReference type="Gene3D" id="3.90.226.10">
    <property type="entry name" value="2-enoyl-CoA Hydratase, Chain A, domain 1"/>
    <property type="match status" value="1"/>
</dbReference>
<dbReference type="EMBL" id="JAVDWO010000008">
    <property type="protein sequence ID" value="MDR7193584.1"/>
    <property type="molecule type" value="Genomic_DNA"/>
</dbReference>
<name>A0ABU1XXT6_9GAMM</name>
<evidence type="ECO:0000313" key="2">
    <source>
        <dbReference type="EMBL" id="MDR7193584.1"/>
    </source>
</evidence>
<dbReference type="InterPro" id="IPR005151">
    <property type="entry name" value="Tail-specific_protease"/>
</dbReference>
<dbReference type="Pfam" id="PF03572">
    <property type="entry name" value="Peptidase_S41"/>
    <property type="match status" value="1"/>
</dbReference>
<dbReference type="PANTHER" id="PTHR32060">
    <property type="entry name" value="TAIL-SPECIFIC PROTEASE"/>
    <property type="match status" value="1"/>
</dbReference>
<dbReference type="Proteomes" id="UP001256588">
    <property type="component" value="Unassembled WGS sequence"/>
</dbReference>
<evidence type="ECO:0000313" key="3">
    <source>
        <dbReference type="Proteomes" id="UP001256588"/>
    </source>
</evidence>
<dbReference type="SUPFAM" id="SSF52096">
    <property type="entry name" value="ClpP/crotonase"/>
    <property type="match status" value="1"/>
</dbReference>
<feature type="domain" description="Tail specific protease" evidence="1">
    <location>
        <begin position="174"/>
        <end position="380"/>
    </location>
</feature>
<dbReference type="SMART" id="SM00245">
    <property type="entry name" value="TSPc"/>
    <property type="match status" value="1"/>
</dbReference>
<sequence>MTLAADTAGPEGFAGAITSVDATAFRGQDVELSGSLDVTQGAGAATLWLRVEGPDGRLAFRSTDGRPVTQDGDAQRRTLRLHVPAAATILKLGITLQPAGAVRADAVTLKALPAPADTVSAYTLLESAIATIRAHALNASRVDWTAQQRALTPSLQAAPARDAHDAIHALLQALRDRHSALLSAHDDAEYRADAIATQPVASRVVDGVGYLRLPGLRGADRAAGRAFSESVCQAIAVHASEASAGWIVDLRDNGGGRMWPMLAGLRPLLGDVEIGAFRDRTGQSSPWTPDKIDACGAHLAGRRVAVLIGPATASSGEAVAVAFKGRPDTRFFGQPTAGLSTANQRFPLPGGSVLMLTTAVFVDRAGTVYPAGVIPDVRVDAEADAVAVASVWLKSIPPAGAVP</sequence>
<keyword evidence="3" id="KW-1185">Reference proteome</keyword>
<accession>A0ABU1XXT6</accession>
<comment type="caution">
    <text evidence="2">The sequence shown here is derived from an EMBL/GenBank/DDBJ whole genome shotgun (WGS) entry which is preliminary data.</text>
</comment>
<evidence type="ECO:0000259" key="1">
    <source>
        <dbReference type="SMART" id="SM00245"/>
    </source>
</evidence>
<proteinExistence type="predicted"/>
<gene>
    <name evidence="2" type="ORF">J2W68_002321</name>
</gene>
<dbReference type="InterPro" id="IPR029045">
    <property type="entry name" value="ClpP/crotonase-like_dom_sf"/>
</dbReference>
<protein>
    <recommendedName>
        <fullName evidence="1">Tail specific protease domain-containing protein</fullName>
    </recommendedName>
</protein>
<reference evidence="2 3" key="1">
    <citation type="submission" date="2023-07" db="EMBL/GenBank/DDBJ databases">
        <title>Sorghum-associated microbial communities from plants grown in Nebraska, USA.</title>
        <authorList>
            <person name="Schachtman D."/>
        </authorList>
    </citation>
    <scope>NUCLEOTIDE SEQUENCE [LARGE SCALE GENOMIC DNA]</scope>
    <source>
        <strain evidence="2 3">4099</strain>
    </source>
</reference>
<organism evidence="2 3">
    <name type="scientific">Luteimonas terrae</name>
    <dbReference type="NCBI Taxonomy" id="1530191"/>
    <lineage>
        <taxon>Bacteria</taxon>
        <taxon>Pseudomonadati</taxon>
        <taxon>Pseudomonadota</taxon>
        <taxon>Gammaproteobacteria</taxon>
        <taxon>Lysobacterales</taxon>
        <taxon>Lysobacteraceae</taxon>
        <taxon>Luteimonas</taxon>
    </lineage>
</organism>
<dbReference type="RefSeq" id="WP_310235963.1">
    <property type="nucleotide sequence ID" value="NZ_JAVDWO010000008.1"/>
</dbReference>
<dbReference type="PANTHER" id="PTHR32060:SF30">
    <property type="entry name" value="CARBOXY-TERMINAL PROCESSING PROTEASE CTPA"/>
    <property type="match status" value="1"/>
</dbReference>
<dbReference type="CDD" id="cd06567">
    <property type="entry name" value="Peptidase_S41"/>
    <property type="match status" value="1"/>
</dbReference>